<organism evidence="2 3">
    <name type="scientific">Catonella morbi ATCC 51271</name>
    <dbReference type="NCBI Taxonomy" id="592026"/>
    <lineage>
        <taxon>Bacteria</taxon>
        <taxon>Bacillati</taxon>
        <taxon>Bacillota</taxon>
        <taxon>Clostridia</taxon>
        <taxon>Lachnospirales</taxon>
        <taxon>Lachnospiraceae</taxon>
        <taxon>Catonella</taxon>
    </lineage>
</organism>
<proteinExistence type="predicted"/>
<sequence length="166" mass="19603">MVAISVRIFPFTIEHDYPEAARKVAKLPELTGKHKRNGAVFGVISFVILFGLLIAFAVLMHRCEELSFFRIFIHLWIVCMTWNVVDLVIIDWLFICLFRIKYFVLPGTEDCEGNKDYKFHFIGFLKGIFAMTIVQYYFQEYHILCYECQKYKKFGANLLAKEFIIF</sequence>
<keyword evidence="1" id="KW-0472">Membrane</keyword>
<reference evidence="2 3" key="1">
    <citation type="submission" date="2013-06" db="EMBL/GenBank/DDBJ databases">
        <authorList>
            <person name="Weinstock G."/>
            <person name="Sodergren E."/>
            <person name="Clifton S."/>
            <person name="Fulton L."/>
            <person name="Fulton B."/>
            <person name="Courtney L."/>
            <person name="Fronick C."/>
            <person name="Harrison M."/>
            <person name="Strong C."/>
            <person name="Farmer C."/>
            <person name="Delahaunty K."/>
            <person name="Markovic C."/>
            <person name="Hall O."/>
            <person name="Minx P."/>
            <person name="Tomlinson C."/>
            <person name="Mitreva M."/>
            <person name="Nelson J."/>
            <person name="Hou S."/>
            <person name="Wollam A."/>
            <person name="Pepin K.H."/>
            <person name="Johnson M."/>
            <person name="Bhonagiri V."/>
            <person name="Nash W.E."/>
            <person name="Warren W."/>
            <person name="Chinwalla A."/>
            <person name="Mardis E.R."/>
            <person name="Wilson R.K."/>
        </authorList>
    </citation>
    <scope>NUCLEOTIDE SEQUENCE [LARGE SCALE GENOMIC DNA]</scope>
    <source>
        <strain evidence="2 3">ATCC 51271</strain>
    </source>
</reference>
<dbReference type="HOGENOM" id="CLU_111586_1_0_9"/>
<keyword evidence="3" id="KW-1185">Reference proteome</keyword>
<comment type="caution">
    <text evidence="2">The sequence shown here is derived from an EMBL/GenBank/DDBJ whole genome shotgun (WGS) entry which is preliminary data.</text>
</comment>
<keyword evidence="1" id="KW-1133">Transmembrane helix</keyword>
<dbReference type="EMBL" id="ACIL03000013">
    <property type="protein sequence ID" value="ESL02897.1"/>
    <property type="molecule type" value="Genomic_DNA"/>
</dbReference>
<dbReference type="eggNOG" id="ENOG5032NI0">
    <property type="taxonomic scope" value="Bacteria"/>
</dbReference>
<feature type="transmembrane region" description="Helical" evidence="1">
    <location>
        <begin position="71"/>
        <end position="98"/>
    </location>
</feature>
<protein>
    <submittedName>
        <fullName evidence="2">Uncharacterized protein</fullName>
    </submittedName>
</protein>
<accession>V2Y479</accession>
<evidence type="ECO:0000313" key="2">
    <source>
        <dbReference type="EMBL" id="ESL02897.1"/>
    </source>
</evidence>
<dbReference type="Proteomes" id="UP000018227">
    <property type="component" value="Unassembled WGS sequence"/>
</dbReference>
<dbReference type="AlphaFoldDB" id="V2Y479"/>
<keyword evidence="1" id="KW-0812">Transmembrane</keyword>
<gene>
    <name evidence="2" type="ORF">GCWU0000282_001767</name>
</gene>
<dbReference type="STRING" id="592026.GCWU0000282_001767"/>
<evidence type="ECO:0000256" key="1">
    <source>
        <dbReference type="SAM" id="Phobius"/>
    </source>
</evidence>
<evidence type="ECO:0000313" key="3">
    <source>
        <dbReference type="Proteomes" id="UP000018227"/>
    </source>
</evidence>
<feature type="transmembrane region" description="Helical" evidence="1">
    <location>
        <begin position="119"/>
        <end position="138"/>
    </location>
</feature>
<feature type="transmembrane region" description="Helical" evidence="1">
    <location>
        <begin position="39"/>
        <end position="59"/>
    </location>
</feature>
<name>V2Y479_9FIRM</name>